<feature type="transmembrane region" description="Helical" evidence="7">
    <location>
        <begin position="95"/>
        <end position="116"/>
    </location>
</feature>
<keyword evidence="6" id="KW-0325">Glycoprotein</keyword>
<dbReference type="PANTHER" id="PTHR12385:SF14">
    <property type="entry name" value="CHOLINE TRANSPORTER-LIKE 2"/>
    <property type="match status" value="1"/>
</dbReference>
<dbReference type="GO" id="GO:0022857">
    <property type="term" value="F:transmembrane transporter activity"/>
    <property type="evidence" value="ECO:0007669"/>
    <property type="project" value="UniProtKB-UniRule"/>
</dbReference>
<evidence type="ECO:0000256" key="2">
    <source>
        <dbReference type="ARBA" id="ARBA00007168"/>
    </source>
</evidence>
<dbReference type="GO" id="GO:0005886">
    <property type="term" value="C:plasma membrane"/>
    <property type="evidence" value="ECO:0007669"/>
    <property type="project" value="UniProtKB-SubCell"/>
</dbReference>
<name>A0A7S2J204_9DINO</name>
<organism evidence="9">
    <name type="scientific">Alexandrium andersonii</name>
    <dbReference type="NCBI Taxonomy" id="327968"/>
    <lineage>
        <taxon>Eukaryota</taxon>
        <taxon>Sar</taxon>
        <taxon>Alveolata</taxon>
        <taxon>Dinophyceae</taxon>
        <taxon>Gonyaulacales</taxon>
        <taxon>Pyrocystaceae</taxon>
        <taxon>Alexandrium</taxon>
    </lineage>
</organism>
<dbReference type="EMBL" id="HBGQ01096261">
    <property type="protein sequence ID" value="CAD9534564.1"/>
    <property type="molecule type" value="Transcribed_RNA"/>
</dbReference>
<comment type="function">
    <text evidence="7">Choline transporter.</text>
</comment>
<keyword evidence="8" id="KW-0732">Signal</keyword>
<feature type="transmembrane region" description="Helical" evidence="7">
    <location>
        <begin position="195"/>
        <end position="221"/>
    </location>
</feature>
<evidence type="ECO:0000256" key="7">
    <source>
        <dbReference type="RuleBase" id="RU368066"/>
    </source>
</evidence>
<dbReference type="InterPro" id="IPR007603">
    <property type="entry name" value="Choline_transptr-like"/>
</dbReference>
<dbReference type="PANTHER" id="PTHR12385">
    <property type="entry name" value="CHOLINE TRANSPORTER-LIKE (SLC FAMILY 44)"/>
    <property type="match status" value="1"/>
</dbReference>
<keyword evidence="3 7" id="KW-0812">Transmembrane</keyword>
<protein>
    <recommendedName>
        <fullName evidence="7">Choline transporter-like protein</fullName>
    </recommendedName>
</protein>
<evidence type="ECO:0000256" key="6">
    <source>
        <dbReference type="ARBA" id="ARBA00023180"/>
    </source>
</evidence>
<evidence type="ECO:0000256" key="4">
    <source>
        <dbReference type="ARBA" id="ARBA00022989"/>
    </source>
</evidence>
<comment type="subcellular location">
    <subcellularLocation>
        <location evidence="7">Cell membrane</location>
        <topology evidence="7">Multi-pass membrane protein</topology>
    </subcellularLocation>
    <subcellularLocation>
        <location evidence="1">Membrane</location>
        <topology evidence="1">Multi-pass membrane protein</topology>
    </subcellularLocation>
</comment>
<keyword evidence="5 7" id="KW-0472">Membrane</keyword>
<reference evidence="9" key="1">
    <citation type="submission" date="2021-01" db="EMBL/GenBank/DDBJ databases">
        <authorList>
            <person name="Corre E."/>
            <person name="Pelletier E."/>
            <person name="Niang G."/>
            <person name="Scheremetjew M."/>
            <person name="Finn R."/>
            <person name="Kale V."/>
            <person name="Holt S."/>
            <person name="Cochrane G."/>
            <person name="Meng A."/>
            <person name="Brown T."/>
            <person name="Cohen L."/>
        </authorList>
    </citation>
    <scope>NUCLEOTIDE SEQUENCE</scope>
    <source>
        <strain evidence="9">CCMP2222</strain>
    </source>
</reference>
<comment type="similarity">
    <text evidence="2 7">Belongs to the CTL (choline transporter-like) family.</text>
</comment>
<feature type="transmembrane region" description="Helical" evidence="7">
    <location>
        <begin position="241"/>
        <end position="261"/>
    </location>
</feature>
<dbReference type="AlphaFoldDB" id="A0A7S2J204"/>
<dbReference type="Pfam" id="PF04515">
    <property type="entry name" value="Choline_transpo"/>
    <property type="match status" value="1"/>
</dbReference>
<evidence type="ECO:0000256" key="5">
    <source>
        <dbReference type="ARBA" id="ARBA00023136"/>
    </source>
</evidence>
<evidence type="ECO:0000313" key="9">
    <source>
        <dbReference type="EMBL" id="CAD9534564.1"/>
    </source>
</evidence>
<evidence type="ECO:0000256" key="8">
    <source>
        <dbReference type="SAM" id="SignalP"/>
    </source>
</evidence>
<accession>A0A7S2J204</accession>
<proteinExistence type="inferred from homology"/>
<sequence>MCEAMLAPILLHGLMMLLSCVDEARRGEAVIPVWGVDVPQALVIFFYMMSSVWILSWVHALYQFMVAFAIAEYYYTPYDMDDEKDVGCCTVWDGLFIGVVFHSGSLACGSLLIILLKPLKWLAVCANFAWREASATGNEVITCIMSCCSKTAQCWKATLSFVNKNAYIDMVVTSHSFCDSAKNARQMIMSLGGSVAALNGATDLLATFGTAIIVMATAYVISARGALSEEDSSIRVTDPVAVMAVSMLVALRVASCFMSIFDVASDTLLYCYGLDLQSGKGCHTAPAALKQLVHAHESALE</sequence>
<gene>
    <name evidence="9" type="ORF">AAND1436_LOCUS45949</name>
</gene>
<feature type="signal peptide" evidence="8">
    <location>
        <begin position="1"/>
        <end position="26"/>
    </location>
</feature>
<evidence type="ECO:0000256" key="1">
    <source>
        <dbReference type="ARBA" id="ARBA00004141"/>
    </source>
</evidence>
<feature type="transmembrane region" description="Helical" evidence="7">
    <location>
        <begin position="54"/>
        <end position="75"/>
    </location>
</feature>
<feature type="chain" id="PRO_5030883691" description="Choline transporter-like protein" evidence="8">
    <location>
        <begin position="27"/>
        <end position="301"/>
    </location>
</feature>
<keyword evidence="4 7" id="KW-1133">Transmembrane helix</keyword>
<evidence type="ECO:0000256" key="3">
    <source>
        <dbReference type="ARBA" id="ARBA00022692"/>
    </source>
</evidence>
<comment type="caution">
    <text evidence="7">Lacks conserved residue(s) required for the propagation of feature annotation.</text>
</comment>